<proteinExistence type="predicted"/>
<evidence type="ECO:0000313" key="2">
    <source>
        <dbReference type="Proteomes" id="UP000782312"/>
    </source>
</evidence>
<name>A0A932HUT5_UNCTE</name>
<dbReference type="EMBL" id="JACPUR010000001">
    <property type="protein sequence ID" value="MBI3126059.1"/>
    <property type="molecule type" value="Genomic_DNA"/>
</dbReference>
<gene>
    <name evidence="1" type="ORF">HYZ11_00455</name>
</gene>
<sequence length="79" mass="8938">MLQAGAHRKPRIFKRRAKCSPLPLFAKMSQAHPEYVAETLAGSMGRRLRYSHEEGFTAFAEWFLGTRLSARQRMSAKGG</sequence>
<reference evidence="1" key="1">
    <citation type="submission" date="2020-07" db="EMBL/GenBank/DDBJ databases">
        <title>Huge and variable diversity of episymbiotic CPR bacteria and DPANN archaea in groundwater ecosystems.</title>
        <authorList>
            <person name="He C.Y."/>
            <person name="Keren R."/>
            <person name="Whittaker M."/>
            <person name="Farag I.F."/>
            <person name="Doudna J."/>
            <person name="Cate J.H.D."/>
            <person name="Banfield J.F."/>
        </authorList>
    </citation>
    <scope>NUCLEOTIDE SEQUENCE</scope>
    <source>
        <strain evidence="1">NC_groundwater_763_Ag_S-0.2um_68_21</strain>
    </source>
</reference>
<comment type="caution">
    <text evidence="1">The sequence shown here is derived from an EMBL/GenBank/DDBJ whole genome shotgun (WGS) entry which is preliminary data.</text>
</comment>
<dbReference type="Proteomes" id="UP000782312">
    <property type="component" value="Unassembled WGS sequence"/>
</dbReference>
<dbReference type="AlphaFoldDB" id="A0A932HUT5"/>
<accession>A0A932HUT5</accession>
<protein>
    <submittedName>
        <fullName evidence="1">Uncharacterized protein</fullName>
    </submittedName>
</protein>
<organism evidence="1 2">
    <name type="scientific">Tectimicrobiota bacterium</name>
    <dbReference type="NCBI Taxonomy" id="2528274"/>
    <lineage>
        <taxon>Bacteria</taxon>
        <taxon>Pseudomonadati</taxon>
        <taxon>Nitrospinota/Tectimicrobiota group</taxon>
        <taxon>Candidatus Tectimicrobiota</taxon>
    </lineage>
</organism>
<evidence type="ECO:0000313" key="1">
    <source>
        <dbReference type="EMBL" id="MBI3126059.1"/>
    </source>
</evidence>